<accession>A0A855IN66</accession>
<dbReference type="RefSeq" id="WP_076670880.1">
    <property type="nucleotide sequence ID" value="NZ_MCWE02000001.1"/>
</dbReference>
<evidence type="ECO:0000313" key="2">
    <source>
        <dbReference type="Proteomes" id="UP000235554"/>
    </source>
</evidence>
<sequence length="115" mass="12752">MAKLGYCTISNLTLSTKSKGSIQEVRDIMSHGDLLSSAVSMVPVYQIFFGTPSIRNAAFEGAISIREYDWELWGDAMMATNKITKHKVSQAAGGMMIMTSGKEQQFWRCVYESAL</sequence>
<comment type="caution">
    <text evidence="1">The sequence shown here is derived from an EMBL/GenBank/DDBJ whole genome shotgun (WGS) entry which is preliminary data.</text>
</comment>
<dbReference type="EMBL" id="MCZJ01000026">
    <property type="protein sequence ID" value="PMM56416.1"/>
    <property type="molecule type" value="Genomic_DNA"/>
</dbReference>
<dbReference type="Proteomes" id="UP000235554">
    <property type="component" value="Unassembled WGS sequence"/>
</dbReference>
<name>A0A855IN66_9VIBR</name>
<proteinExistence type="predicted"/>
<protein>
    <submittedName>
        <fullName evidence="1">Uncharacterized protein</fullName>
    </submittedName>
</protein>
<dbReference type="AlphaFoldDB" id="A0A855IN66"/>
<organism evidence="1 2">
    <name type="scientific">Vibrio lentus</name>
    <dbReference type="NCBI Taxonomy" id="136468"/>
    <lineage>
        <taxon>Bacteria</taxon>
        <taxon>Pseudomonadati</taxon>
        <taxon>Pseudomonadota</taxon>
        <taxon>Gammaproteobacteria</taxon>
        <taxon>Vibrionales</taxon>
        <taxon>Vibrionaceae</taxon>
        <taxon>Vibrio</taxon>
    </lineage>
</organism>
<gene>
    <name evidence="1" type="ORF">BCT50_25280</name>
</gene>
<reference evidence="2" key="1">
    <citation type="submission" date="2016-07" db="EMBL/GenBank/DDBJ databases">
        <title>Nontailed viruses are major unrecognized killers of bacteria in the ocean.</title>
        <authorList>
            <person name="Kauffman K."/>
            <person name="Hussain F."/>
            <person name="Yang J."/>
            <person name="Arevalo P."/>
            <person name="Brown J."/>
            <person name="Cutler M."/>
            <person name="Kelly L."/>
            <person name="Polz M.F."/>
        </authorList>
    </citation>
    <scope>NUCLEOTIDE SEQUENCE [LARGE SCALE GENOMIC DNA]</scope>
    <source>
        <strain evidence="2">10N.261.48.A1</strain>
    </source>
</reference>
<evidence type="ECO:0000313" key="1">
    <source>
        <dbReference type="EMBL" id="PMM56416.1"/>
    </source>
</evidence>